<dbReference type="RefSeq" id="WP_238225326.1">
    <property type="nucleotide sequence ID" value="NZ_BPQD01000011.1"/>
</dbReference>
<dbReference type="EMBL" id="JAUFPX010000020">
    <property type="protein sequence ID" value="MDN3593054.1"/>
    <property type="molecule type" value="Genomic_DNA"/>
</dbReference>
<dbReference type="PANTHER" id="PTHR43236">
    <property type="entry name" value="ANTITOXIN HIGA1"/>
    <property type="match status" value="1"/>
</dbReference>
<evidence type="ECO:0000259" key="1">
    <source>
        <dbReference type="Pfam" id="PF06114"/>
    </source>
</evidence>
<feature type="domain" description="IrrE N-terminal-like" evidence="1">
    <location>
        <begin position="52"/>
        <end position="126"/>
    </location>
</feature>
<accession>A0ABT8BMQ2</accession>
<sequence>MSRRLTLPERLLQRCGVERPGEIDVEAIAWMLGAKVKYRELHSCEARIVGREDRAIITVDTRVTPRRQRFSVAHELGHWHHHRGRCLICRTEDIGTSRRQSTDPERVANDYASDLLLPRYLLDPMLRGVPKPTLKAVREVAIAFDASLTATLIKIIESDRYPMMMVCHGPKGRRWFQASASVPARWFPKDDLDPESCAFALLFGAGPEESFPRRIGADAWFDRMEAQRYELLEQSYALPNIEVMTVLLLIDPKMLGDRDTSRRA</sequence>
<dbReference type="InterPro" id="IPR052345">
    <property type="entry name" value="Rad_response_metalloprotease"/>
</dbReference>
<reference evidence="3" key="1">
    <citation type="journal article" date="2019" name="Int. J. Syst. Evol. Microbiol.">
        <title>The Global Catalogue of Microorganisms (GCM) 10K type strain sequencing project: providing services to taxonomists for standard genome sequencing and annotation.</title>
        <authorList>
            <consortium name="The Broad Institute Genomics Platform"/>
            <consortium name="The Broad Institute Genome Sequencing Center for Infectious Disease"/>
            <person name="Wu L."/>
            <person name="Ma J."/>
        </authorList>
    </citation>
    <scope>NUCLEOTIDE SEQUENCE [LARGE SCALE GENOMIC DNA]</scope>
    <source>
        <strain evidence="3">CECT 7069</strain>
    </source>
</reference>
<organism evidence="2 3">
    <name type="scientific">Methylobacterium adhaesivum</name>
    <dbReference type="NCBI Taxonomy" id="333297"/>
    <lineage>
        <taxon>Bacteria</taxon>
        <taxon>Pseudomonadati</taxon>
        <taxon>Pseudomonadota</taxon>
        <taxon>Alphaproteobacteria</taxon>
        <taxon>Hyphomicrobiales</taxon>
        <taxon>Methylobacteriaceae</taxon>
        <taxon>Methylobacterium</taxon>
    </lineage>
</organism>
<gene>
    <name evidence="2" type="ORF">QWZ12_20860</name>
</gene>
<dbReference type="Proteomes" id="UP001224644">
    <property type="component" value="Unassembled WGS sequence"/>
</dbReference>
<evidence type="ECO:0000313" key="2">
    <source>
        <dbReference type="EMBL" id="MDN3593054.1"/>
    </source>
</evidence>
<evidence type="ECO:0000313" key="3">
    <source>
        <dbReference type="Proteomes" id="UP001224644"/>
    </source>
</evidence>
<protein>
    <submittedName>
        <fullName evidence="2">ImmA/IrrE family metallo-endopeptidase</fullName>
    </submittedName>
</protein>
<dbReference type="Pfam" id="PF06114">
    <property type="entry name" value="Peptidase_M78"/>
    <property type="match status" value="1"/>
</dbReference>
<dbReference type="InterPro" id="IPR010359">
    <property type="entry name" value="IrrE_HExxH"/>
</dbReference>
<keyword evidence="3" id="KW-1185">Reference proteome</keyword>
<dbReference type="Gene3D" id="1.10.10.2910">
    <property type="match status" value="1"/>
</dbReference>
<comment type="caution">
    <text evidence="2">The sequence shown here is derived from an EMBL/GenBank/DDBJ whole genome shotgun (WGS) entry which is preliminary data.</text>
</comment>
<name>A0ABT8BMQ2_9HYPH</name>
<proteinExistence type="predicted"/>
<dbReference type="PANTHER" id="PTHR43236:SF2">
    <property type="entry name" value="BLL0069 PROTEIN"/>
    <property type="match status" value="1"/>
</dbReference>